<sequence length="177" mass="19064">MEADIVVAAFGAASLCRRAFPETFRSPDAPQSTDRTRLGDTDAALNPVEYALGVSLKDDPDPSKGRPQSQNVILTLSQNRFLLNSERGKRGFLNVRVTRTEYEELFAVAGKAGCEFGSPITLYSDFAEAAKGSAREGAPDANFQRSQTDALQSSRLFGTCTDVSIGLSSSHYLGYGL</sequence>
<accession>A0A812WN45</accession>
<gene>
    <name evidence="1" type="ORF">SPIL2461_LOCUS19428</name>
</gene>
<dbReference type="Proteomes" id="UP000649617">
    <property type="component" value="Unassembled WGS sequence"/>
</dbReference>
<proteinExistence type="predicted"/>
<reference evidence="1" key="1">
    <citation type="submission" date="2021-02" db="EMBL/GenBank/DDBJ databases">
        <authorList>
            <person name="Dougan E. K."/>
            <person name="Rhodes N."/>
            <person name="Thang M."/>
            <person name="Chan C."/>
        </authorList>
    </citation>
    <scope>NUCLEOTIDE SEQUENCE</scope>
</reference>
<dbReference type="AlphaFoldDB" id="A0A812WN45"/>
<dbReference type="OrthoDB" id="424687at2759"/>
<comment type="caution">
    <text evidence="1">The sequence shown here is derived from an EMBL/GenBank/DDBJ whole genome shotgun (WGS) entry which is preliminary data.</text>
</comment>
<keyword evidence="2" id="KW-1185">Reference proteome</keyword>
<organism evidence="1 2">
    <name type="scientific">Symbiodinium pilosum</name>
    <name type="common">Dinoflagellate</name>
    <dbReference type="NCBI Taxonomy" id="2952"/>
    <lineage>
        <taxon>Eukaryota</taxon>
        <taxon>Sar</taxon>
        <taxon>Alveolata</taxon>
        <taxon>Dinophyceae</taxon>
        <taxon>Suessiales</taxon>
        <taxon>Symbiodiniaceae</taxon>
        <taxon>Symbiodinium</taxon>
    </lineage>
</organism>
<name>A0A812WN45_SYMPI</name>
<evidence type="ECO:0000313" key="1">
    <source>
        <dbReference type="EMBL" id="CAE7693183.1"/>
    </source>
</evidence>
<protein>
    <submittedName>
        <fullName evidence="1">Uncharacterized protein</fullName>
    </submittedName>
</protein>
<evidence type="ECO:0000313" key="2">
    <source>
        <dbReference type="Proteomes" id="UP000649617"/>
    </source>
</evidence>
<dbReference type="EMBL" id="CAJNIZ010044549">
    <property type="protein sequence ID" value="CAE7693183.1"/>
    <property type="molecule type" value="Genomic_DNA"/>
</dbReference>